<reference evidence="9 10" key="1">
    <citation type="journal article" date="2013" name="Stand. Genomic Sci.">
        <title>Genome sequence of the reddish-pigmented Rubellimicrobium thermophilum type strain (DSM 16684(T)), a member of the Roseobacter clade.</title>
        <authorList>
            <person name="Fiebig A."/>
            <person name="Riedel T."/>
            <person name="Gronow S."/>
            <person name="Petersen J."/>
            <person name="Klenk H.P."/>
            <person name="Goker M."/>
        </authorList>
    </citation>
    <scope>NUCLEOTIDE SEQUENCE [LARGE SCALE GENOMIC DNA]</scope>
    <source>
        <strain evidence="9 10">DSM 16684</strain>
    </source>
</reference>
<keyword evidence="4" id="KW-0547">Nucleotide-binding</keyword>
<evidence type="ECO:0000256" key="5">
    <source>
        <dbReference type="ARBA" id="ARBA00022840"/>
    </source>
</evidence>
<feature type="domain" description="ABC transporter" evidence="8">
    <location>
        <begin position="2"/>
        <end position="230"/>
    </location>
</feature>
<keyword evidence="6" id="KW-1278">Translocase</keyword>
<dbReference type="PANTHER" id="PTHR42781">
    <property type="entry name" value="SPERMIDINE/PUTRESCINE IMPORT ATP-BINDING PROTEIN POTA"/>
    <property type="match status" value="1"/>
</dbReference>
<keyword evidence="2" id="KW-1003">Cell membrane</keyword>
<gene>
    <name evidence="9" type="ORF">ruthe_01947</name>
</gene>
<dbReference type="Gene3D" id="3.40.50.300">
    <property type="entry name" value="P-loop containing nucleotide triphosphate hydrolases"/>
    <property type="match status" value="1"/>
</dbReference>
<sequence length="230" mass="23994">MLVLEGLHLRAGDFRLTADLTVPKGAAVAVMGPSGGGKSTLLSAIAGFLAPAAGRILWAGRDLVPLAPAARPVGILFQDNNLFPHLTALQNVALGLRPSLRPTEAERDRAEAALAQVGLAGLGKRYPAELSGGQQSRVALARLLVQERPLVLMDEPFAALGPALRAEMLALTRQTLMARGATLLLVTHDPGDARALADLILPVVEGRAHPPRPAAALLDDPPPALRAYLG</sequence>
<dbReference type="RefSeq" id="WP_021098033.1">
    <property type="nucleotide sequence ID" value="NZ_KE557321.1"/>
</dbReference>
<evidence type="ECO:0000256" key="7">
    <source>
        <dbReference type="ARBA" id="ARBA00023136"/>
    </source>
</evidence>
<evidence type="ECO:0000256" key="2">
    <source>
        <dbReference type="ARBA" id="ARBA00022475"/>
    </source>
</evidence>
<evidence type="ECO:0000313" key="10">
    <source>
        <dbReference type="Proteomes" id="UP000015346"/>
    </source>
</evidence>
<evidence type="ECO:0000259" key="8">
    <source>
        <dbReference type="PROSITE" id="PS50893"/>
    </source>
</evidence>
<dbReference type="SMART" id="SM00382">
    <property type="entry name" value="AAA"/>
    <property type="match status" value="1"/>
</dbReference>
<dbReference type="SUPFAM" id="SSF52540">
    <property type="entry name" value="P-loop containing nucleoside triphosphate hydrolases"/>
    <property type="match status" value="1"/>
</dbReference>
<dbReference type="PROSITE" id="PS50893">
    <property type="entry name" value="ABC_TRANSPORTER_2"/>
    <property type="match status" value="1"/>
</dbReference>
<keyword evidence="1" id="KW-0813">Transport</keyword>
<dbReference type="PROSITE" id="PS00211">
    <property type="entry name" value="ABC_TRANSPORTER_1"/>
    <property type="match status" value="1"/>
</dbReference>
<dbReference type="GO" id="GO:0016887">
    <property type="term" value="F:ATP hydrolysis activity"/>
    <property type="evidence" value="ECO:0007669"/>
    <property type="project" value="InterPro"/>
</dbReference>
<protein>
    <submittedName>
        <fullName evidence="9">ABC-type thiamine transport system, ATPase component</fullName>
    </submittedName>
</protein>
<dbReference type="STRING" id="1123069.ruthe_01947"/>
<dbReference type="EMBL" id="AOLV01000020">
    <property type="protein sequence ID" value="EPX84588.1"/>
    <property type="molecule type" value="Genomic_DNA"/>
</dbReference>
<proteinExistence type="predicted"/>
<keyword evidence="5" id="KW-0067">ATP-binding</keyword>
<comment type="caution">
    <text evidence="9">The sequence shown here is derived from an EMBL/GenBank/DDBJ whole genome shotgun (WGS) entry which is preliminary data.</text>
</comment>
<name>S9QY91_9RHOB</name>
<organism evidence="9 10">
    <name type="scientific">Rubellimicrobium thermophilum DSM 16684</name>
    <dbReference type="NCBI Taxonomy" id="1123069"/>
    <lineage>
        <taxon>Bacteria</taxon>
        <taxon>Pseudomonadati</taxon>
        <taxon>Pseudomonadota</taxon>
        <taxon>Alphaproteobacteria</taxon>
        <taxon>Rhodobacterales</taxon>
        <taxon>Roseobacteraceae</taxon>
        <taxon>Rubellimicrobium</taxon>
    </lineage>
</organism>
<evidence type="ECO:0000313" key="9">
    <source>
        <dbReference type="EMBL" id="EPX84588.1"/>
    </source>
</evidence>
<dbReference type="PANTHER" id="PTHR42781:SF1">
    <property type="entry name" value="THIAMINE IMPORT ATP-BINDING PROTEIN THIQ"/>
    <property type="match status" value="1"/>
</dbReference>
<keyword evidence="7" id="KW-0472">Membrane</keyword>
<dbReference type="InterPro" id="IPR027417">
    <property type="entry name" value="P-loop_NTPase"/>
</dbReference>
<dbReference type="Proteomes" id="UP000015346">
    <property type="component" value="Unassembled WGS sequence"/>
</dbReference>
<dbReference type="InterPro" id="IPR050093">
    <property type="entry name" value="ABC_SmlMolc_Importer"/>
</dbReference>
<dbReference type="OrthoDB" id="9802264at2"/>
<evidence type="ECO:0000256" key="4">
    <source>
        <dbReference type="ARBA" id="ARBA00022741"/>
    </source>
</evidence>
<accession>S9QY91</accession>
<dbReference type="AlphaFoldDB" id="S9QY91"/>
<dbReference type="InterPro" id="IPR003593">
    <property type="entry name" value="AAA+_ATPase"/>
</dbReference>
<keyword evidence="10" id="KW-1185">Reference proteome</keyword>
<dbReference type="GO" id="GO:0005524">
    <property type="term" value="F:ATP binding"/>
    <property type="evidence" value="ECO:0007669"/>
    <property type="project" value="UniProtKB-KW"/>
</dbReference>
<dbReference type="Pfam" id="PF00005">
    <property type="entry name" value="ABC_tran"/>
    <property type="match status" value="1"/>
</dbReference>
<dbReference type="InterPro" id="IPR017871">
    <property type="entry name" value="ABC_transporter-like_CS"/>
</dbReference>
<evidence type="ECO:0000256" key="6">
    <source>
        <dbReference type="ARBA" id="ARBA00022967"/>
    </source>
</evidence>
<evidence type="ECO:0000256" key="1">
    <source>
        <dbReference type="ARBA" id="ARBA00022448"/>
    </source>
</evidence>
<dbReference type="PATRIC" id="fig|1123069.3.peg.1916"/>
<evidence type="ECO:0000256" key="3">
    <source>
        <dbReference type="ARBA" id="ARBA00022519"/>
    </source>
</evidence>
<dbReference type="HOGENOM" id="CLU_000604_1_22_5"/>
<dbReference type="InterPro" id="IPR003439">
    <property type="entry name" value="ABC_transporter-like_ATP-bd"/>
</dbReference>
<keyword evidence="3" id="KW-0997">Cell inner membrane</keyword>